<accession>A0A2G9S4C9</accession>
<evidence type="ECO:0000256" key="1">
    <source>
        <dbReference type="SAM" id="MobiDB-lite"/>
    </source>
</evidence>
<organism evidence="2 3">
    <name type="scientific">Aquarana catesbeiana</name>
    <name type="common">American bullfrog</name>
    <name type="synonym">Rana catesbeiana</name>
    <dbReference type="NCBI Taxonomy" id="8400"/>
    <lineage>
        <taxon>Eukaryota</taxon>
        <taxon>Metazoa</taxon>
        <taxon>Chordata</taxon>
        <taxon>Craniata</taxon>
        <taxon>Vertebrata</taxon>
        <taxon>Euteleostomi</taxon>
        <taxon>Amphibia</taxon>
        <taxon>Batrachia</taxon>
        <taxon>Anura</taxon>
        <taxon>Neobatrachia</taxon>
        <taxon>Ranoidea</taxon>
        <taxon>Ranidae</taxon>
        <taxon>Aquarana</taxon>
    </lineage>
</organism>
<feature type="region of interest" description="Disordered" evidence="1">
    <location>
        <begin position="1"/>
        <end position="20"/>
    </location>
</feature>
<dbReference type="EMBL" id="KV927944">
    <property type="protein sequence ID" value="PIO34976.1"/>
    <property type="molecule type" value="Genomic_DNA"/>
</dbReference>
<dbReference type="AlphaFoldDB" id="A0A2G9S4C9"/>
<name>A0A2G9S4C9_AQUCT</name>
<keyword evidence="3" id="KW-1185">Reference proteome</keyword>
<dbReference type="Proteomes" id="UP000228934">
    <property type="component" value="Unassembled WGS sequence"/>
</dbReference>
<evidence type="ECO:0000313" key="2">
    <source>
        <dbReference type="EMBL" id="PIO34976.1"/>
    </source>
</evidence>
<sequence>MSHTSVHLLGPSGGASQLPTTDCTLKVWSGITA</sequence>
<gene>
    <name evidence="2" type="ORF">AB205_0190250</name>
</gene>
<protein>
    <submittedName>
        <fullName evidence="2">Uncharacterized protein</fullName>
    </submittedName>
</protein>
<proteinExistence type="predicted"/>
<evidence type="ECO:0000313" key="3">
    <source>
        <dbReference type="Proteomes" id="UP000228934"/>
    </source>
</evidence>
<reference evidence="3" key="1">
    <citation type="journal article" date="2017" name="Nat. Commun.">
        <title>The North American bullfrog draft genome provides insight into hormonal regulation of long noncoding RNA.</title>
        <authorList>
            <person name="Hammond S.A."/>
            <person name="Warren R.L."/>
            <person name="Vandervalk B.P."/>
            <person name="Kucuk E."/>
            <person name="Khan H."/>
            <person name="Gibb E.A."/>
            <person name="Pandoh P."/>
            <person name="Kirk H."/>
            <person name="Zhao Y."/>
            <person name="Jones M."/>
            <person name="Mungall A.J."/>
            <person name="Coope R."/>
            <person name="Pleasance S."/>
            <person name="Moore R.A."/>
            <person name="Holt R.A."/>
            <person name="Round J.M."/>
            <person name="Ohora S."/>
            <person name="Walle B.V."/>
            <person name="Veldhoen N."/>
            <person name="Helbing C.C."/>
            <person name="Birol I."/>
        </authorList>
    </citation>
    <scope>NUCLEOTIDE SEQUENCE [LARGE SCALE GENOMIC DNA]</scope>
</reference>